<evidence type="ECO:0000256" key="1">
    <source>
        <dbReference type="ARBA" id="ARBA00004370"/>
    </source>
</evidence>
<evidence type="ECO:0000256" key="3">
    <source>
        <dbReference type="ARBA" id="ARBA00023136"/>
    </source>
</evidence>
<evidence type="ECO:0000313" key="6">
    <source>
        <dbReference type="EMBL" id="NWQ71099.1"/>
    </source>
</evidence>
<dbReference type="InterPro" id="IPR013783">
    <property type="entry name" value="Ig-like_fold"/>
</dbReference>
<gene>
    <name evidence="6" type="primary">Slamf1</name>
    <name evidence="6" type="ORF">NEOCIN_R07074</name>
</gene>
<dbReference type="Gene3D" id="2.60.40.10">
    <property type="entry name" value="Immunoglobulins"/>
    <property type="match status" value="2"/>
</dbReference>
<dbReference type="GO" id="GO:0016020">
    <property type="term" value="C:membrane"/>
    <property type="evidence" value="ECO:0007669"/>
    <property type="project" value="UniProtKB-SubCell"/>
</dbReference>
<dbReference type="EMBL" id="VYZA01001908">
    <property type="protein sequence ID" value="NWQ71099.1"/>
    <property type="molecule type" value="Genomic_DNA"/>
</dbReference>
<keyword evidence="2" id="KW-0732">Signal</keyword>
<evidence type="ECO:0000256" key="4">
    <source>
        <dbReference type="ARBA" id="ARBA00023180"/>
    </source>
</evidence>
<feature type="non-terminal residue" evidence="6">
    <location>
        <position position="1"/>
    </location>
</feature>
<feature type="domain" description="Ig-like" evidence="5">
    <location>
        <begin position="71"/>
        <end position="148"/>
    </location>
</feature>
<protein>
    <submittedName>
        <fullName evidence="6">SLAF1 protein</fullName>
    </submittedName>
</protein>
<comment type="subcellular location">
    <subcellularLocation>
        <location evidence="1">Membrane</location>
    </subcellularLocation>
</comment>
<dbReference type="PROSITE" id="PS50835">
    <property type="entry name" value="IG_LIKE"/>
    <property type="match status" value="1"/>
</dbReference>
<keyword evidence="3" id="KW-0472">Membrane</keyword>
<evidence type="ECO:0000256" key="2">
    <source>
        <dbReference type="ARBA" id="ARBA00022729"/>
    </source>
</evidence>
<dbReference type="InterPro" id="IPR007110">
    <property type="entry name" value="Ig-like_dom"/>
</dbReference>
<reference evidence="6 7" key="1">
    <citation type="submission" date="2019-09" db="EMBL/GenBank/DDBJ databases">
        <title>Bird 10,000 Genomes (B10K) Project - Family phase.</title>
        <authorList>
            <person name="Zhang G."/>
        </authorList>
    </citation>
    <scope>NUCLEOTIDE SEQUENCE [LARGE SCALE GENOMIC DNA]</scope>
    <source>
        <strain evidence="6">B10K-DU-004-15</strain>
        <tissue evidence="6">Mixed tissue sample</tissue>
    </source>
</reference>
<keyword evidence="4" id="KW-0325">Glycoprotein</keyword>
<dbReference type="AlphaFoldDB" id="A0A7K4RCT0"/>
<dbReference type="PANTHER" id="PTHR12080">
    <property type="entry name" value="SIGNALING LYMPHOCYTIC ACTIVATION MOLECULE"/>
    <property type="match status" value="1"/>
</dbReference>
<evidence type="ECO:0000313" key="7">
    <source>
        <dbReference type="Proteomes" id="UP000556200"/>
    </source>
</evidence>
<name>A0A7K4RCT0_9TYRA</name>
<dbReference type="InterPro" id="IPR015631">
    <property type="entry name" value="CD2/SLAM_rcpt"/>
</dbReference>
<proteinExistence type="predicted"/>
<organism evidence="6 7">
    <name type="scientific">Neopipo cinnamomea</name>
    <dbReference type="NCBI Taxonomy" id="456388"/>
    <lineage>
        <taxon>Eukaryota</taxon>
        <taxon>Metazoa</taxon>
        <taxon>Chordata</taxon>
        <taxon>Craniata</taxon>
        <taxon>Vertebrata</taxon>
        <taxon>Euteleostomi</taxon>
        <taxon>Archelosauria</taxon>
        <taxon>Archosauria</taxon>
        <taxon>Dinosauria</taxon>
        <taxon>Saurischia</taxon>
        <taxon>Theropoda</taxon>
        <taxon>Coelurosauria</taxon>
        <taxon>Aves</taxon>
        <taxon>Neognathae</taxon>
        <taxon>Neoaves</taxon>
        <taxon>Telluraves</taxon>
        <taxon>Australaves</taxon>
        <taxon>Passeriformes</taxon>
        <taxon>Tyrannidae</taxon>
        <taxon>Neopipo</taxon>
    </lineage>
</organism>
<comment type="caution">
    <text evidence="6">The sequence shown here is derived from an EMBL/GenBank/DDBJ whole genome shotgun (WGS) entry which is preliminary data.</text>
</comment>
<sequence length="157" mass="17388">PHKKQVLVKYSGGNPTNHFQGQIRFHRSDFALEILNTSRQDGQLYEYSVSRGPVEEVQQIQLKVYEPVSHPSIRILSRELANGSCSITLNCTAERGDDVSYSWGGQDSRISGPCSGNSSFLHLSYPPWDMSTACVCTATNPVSSRAVTFHPSQCSHE</sequence>
<feature type="non-terminal residue" evidence="6">
    <location>
        <position position="157"/>
    </location>
</feature>
<dbReference type="PANTHER" id="PTHR12080:SF55">
    <property type="entry name" value="LYMPHOCYTE FUNCTION-ASSOCIATED ANTIGEN 3"/>
    <property type="match status" value="1"/>
</dbReference>
<accession>A0A7K4RCT0</accession>
<evidence type="ECO:0000259" key="5">
    <source>
        <dbReference type="PROSITE" id="PS50835"/>
    </source>
</evidence>
<keyword evidence="7" id="KW-1185">Reference proteome</keyword>
<dbReference type="Proteomes" id="UP000556200">
    <property type="component" value="Unassembled WGS sequence"/>
</dbReference>